<organism evidence="2 3">
    <name type="scientific">Claviceps arundinis</name>
    <dbReference type="NCBI Taxonomy" id="1623583"/>
    <lineage>
        <taxon>Eukaryota</taxon>
        <taxon>Fungi</taxon>
        <taxon>Dikarya</taxon>
        <taxon>Ascomycota</taxon>
        <taxon>Pezizomycotina</taxon>
        <taxon>Sordariomycetes</taxon>
        <taxon>Hypocreomycetidae</taxon>
        <taxon>Hypocreales</taxon>
        <taxon>Clavicipitaceae</taxon>
        <taxon>Claviceps</taxon>
    </lineage>
</organism>
<feature type="region of interest" description="Disordered" evidence="1">
    <location>
        <begin position="1"/>
        <end position="26"/>
    </location>
</feature>
<evidence type="ECO:0000256" key="1">
    <source>
        <dbReference type="SAM" id="MobiDB-lite"/>
    </source>
</evidence>
<evidence type="ECO:0000313" key="3">
    <source>
        <dbReference type="Proteomes" id="UP000784919"/>
    </source>
</evidence>
<dbReference type="EMBL" id="SRPS01000377">
    <property type="protein sequence ID" value="KAG5958697.1"/>
    <property type="molecule type" value="Genomic_DNA"/>
</dbReference>
<evidence type="ECO:0000313" key="2">
    <source>
        <dbReference type="EMBL" id="KAG5958697.1"/>
    </source>
</evidence>
<feature type="compositionally biased region" description="Basic and acidic residues" evidence="1">
    <location>
        <begin position="1"/>
        <end position="18"/>
    </location>
</feature>
<dbReference type="Proteomes" id="UP000784919">
    <property type="component" value="Unassembled WGS sequence"/>
</dbReference>
<protein>
    <submittedName>
        <fullName evidence="2">Uncharacterized protein</fullName>
    </submittedName>
</protein>
<dbReference type="AlphaFoldDB" id="A0A9P7MMS2"/>
<gene>
    <name evidence="2" type="ORF">E4U56_005342</name>
</gene>
<accession>A0A9P7MMS2</accession>
<proteinExistence type="predicted"/>
<dbReference type="OrthoDB" id="4167490at2759"/>
<comment type="caution">
    <text evidence="2">The sequence shown here is derived from an EMBL/GenBank/DDBJ whole genome shotgun (WGS) entry which is preliminary data.</text>
</comment>
<name>A0A9P7MMS2_9HYPO</name>
<reference evidence="2" key="1">
    <citation type="journal article" date="2020" name="bioRxiv">
        <title>Whole genome comparisons of ergot fungi reveals the divergence and evolution of species within the genus Claviceps are the result of varying mechanisms driving genome evolution and host range expansion.</title>
        <authorList>
            <person name="Wyka S.A."/>
            <person name="Mondo S.J."/>
            <person name="Liu M."/>
            <person name="Dettman J."/>
            <person name="Nalam V."/>
            <person name="Broders K.D."/>
        </authorList>
    </citation>
    <scope>NUCLEOTIDE SEQUENCE</scope>
    <source>
        <strain evidence="2">CCC 1102</strain>
    </source>
</reference>
<sequence>MILARPRREQTRGGDRGRVKSSTSTATGVVTQVIRHKIRLPSYPALAESDSSIQEAQKAEVEMASTTVQFGGKRKTSLSTAPDLAVDDPQSHKKMKQAVAPVHSRCSSRSRSSLQNLPLELLEIVFLYSANLALPRSCPSLGAKLSSKTTRLRFFIIGFHDTWDQYFGVSKSQASLMRMSDMKKWPNADISLQSDLLSMPWVDIDFILEAQQAWADKYSRGRCYRHYEKPELILQYLYEENEHVRDRYMQHVRQHEEKTWKFDARACFEADYERAVQIPPTPEPFVASGLLGLPDAHPFVRPPVDLITGPWDEEKKRRLFWFVRAGIDVEYDDEDFSEVMLACLDAAVISPEKPDPLIINCLIGDWILNCPVFHHSRDALAKLCTRIDRGVDTQDMRDFLRYMIRHMDNKLEFWMHYESEDEDYVPIGLRGPDWE</sequence>